<dbReference type="InterPro" id="IPR036291">
    <property type="entry name" value="NAD(P)-bd_dom_sf"/>
</dbReference>
<keyword evidence="5" id="KW-1185">Reference proteome</keyword>
<dbReference type="Gene3D" id="3.40.50.720">
    <property type="entry name" value="NAD(P)-binding Rossmann-like Domain"/>
    <property type="match status" value="1"/>
</dbReference>
<dbReference type="InterPro" id="IPR020843">
    <property type="entry name" value="ER"/>
</dbReference>
<dbReference type="PANTHER" id="PTHR48106:SF13">
    <property type="entry name" value="QUINONE OXIDOREDUCTASE-RELATED"/>
    <property type="match status" value="1"/>
</dbReference>
<dbReference type="Proteomes" id="UP001332243">
    <property type="component" value="Unassembled WGS sequence"/>
</dbReference>
<dbReference type="Pfam" id="PF08240">
    <property type="entry name" value="ADH_N"/>
    <property type="match status" value="1"/>
</dbReference>
<dbReference type="PANTHER" id="PTHR48106">
    <property type="entry name" value="QUINONE OXIDOREDUCTASE PIG3-RELATED"/>
    <property type="match status" value="1"/>
</dbReference>
<dbReference type="SMART" id="SM00829">
    <property type="entry name" value="PKS_ER"/>
    <property type="match status" value="1"/>
</dbReference>
<gene>
    <name evidence="4" type="ORF">V1633_23040</name>
</gene>
<name>A0ABU7RY03_9ACTN</name>
<evidence type="ECO:0000259" key="3">
    <source>
        <dbReference type="SMART" id="SM00829"/>
    </source>
</evidence>
<evidence type="ECO:0000256" key="2">
    <source>
        <dbReference type="ARBA" id="ARBA00023002"/>
    </source>
</evidence>
<feature type="domain" description="Enoyl reductase (ER)" evidence="3">
    <location>
        <begin position="10"/>
        <end position="320"/>
    </location>
</feature>
<comment type="caution">
    <text evidence="4">The sequence shown here is derived from an EMBL/GenBank/DDBJ whole genome shotgun (WGS) entry which is preliminary data.</text>
</comment>
<sequence length="323" mass="33638">MRAVLMRRNGGPEVLEVVEVPDPEPGPGQLLVDVSAAGVNFADVYQRQGTPPYGGELPAVPGQEGVGTVLAVGPDVEGFAEGDRVAWADVPGSYATRIAVPADRAVPVPPQVDPRNAAAVMLQGMTAHYLSHTSYPVASGDPVVVHAAAGGVGLLLTQLVKLRGGTVIGTTSTDRKGDLARQAGADHVARYDTFLDVVREVTGGAGAAVVYDGVGRTTFDHSLAALRRRGLLVFYGASSGDVPPFDTARLAAGGSLYLTRPSLPAHIATRDELLKRAADVFGWVAEGRLTVRVGGTYPLSDVSRAHADLEGRRTTGKVLLLPE</sequence>
<accession>A0ABU7RY03</accession>
<dbReference type="InterPro" id="IPR011032">
    <property type="entry name" value="GroES-like_sf"/>
</dbReference>
<dbReference type="InterPro" id="IPR013149">
    <property type="entry name" value="ADH-like_C"/>
</dbReference>
<dbReference type="Pfam" id="PF00107">
    <property type="entry name" value="ADH_zinc_N"/>
    <property type="match status" value="1"/>
</dbReference>
<dbReference type="SUPFAM" id="SSF50129">
    <property type="entry name" value="GroES-like"/>
    <property type="match status" value="1"/>
</dbReference>
<proteinExistence type="predicted"/>
<evidence type="ECO:0000313" key="5">
    <source>
        <dbReference type="Proteomes" id="UP001332243"/>
    </source>
</evidence>
<dbReference type="InterPro" id="IPR047618">
    <property type="entry name" value="QOR-like"/>
</dbReference>
<keyword evidence="1" id="KW-0521">NADP</keyword>
<dbReference type="InterPro" id="IPR013154">
    <property type="entry name" value="ADH-like_N"/>
</dbReference>
<evidence type="ECO:0000256" key="1">
    <source>
        <dbReference type="ARBA" id="ARBA00022857"/>
    </source>
</evidence>
<reference evidence="4 5" key="1">
    <citation type="submission" date="2024-01" db="EMBL/GenBank/DDBJ databases">
        <title>Genome insights into Plantactinospora sonchi sp. nov.</title>
        <authorList>
            <person name="Wang L."/>
        </authorList>
    </citation>
    <scope>NUCLEOTIDE SEQUENCE [LARGE SCALE GENOMIC DNA]</scope>
    <source>
        <strain evidence="4 5">NEAU-QY2</strain>
    </source>
</reference>
<dbReference type="EMBL" id="JAZGQK010000020">
    <property type="protein sequence ID" value="MEE6261363.1"/>
    <property type="molecule type" value="Genomic_DNA"/>
</dbReference>
<evidence type="ECO:0000313" key="4">
    <source>
        <dbReference type="EMBL" id="MEE6261363.1"/>
    </source>
</evidence>
<dbReference type="SUPFAM" id="SSF51735">
    <property type="entry name" value="NAD(P)-binding Rossmann-fold domains"/>
    <property type="match status" value="1"/>
</dbReference>
<dbReference type="CDD" id="cd05286">
    <property type="entry name" value="QOR2"/>
    <property type="match status" value="1"/>
</dbReference>
<organism evidence="4 5">
    <name type="scientific">Plantactinospora sonchi</name>
    <dbReference type="NCBI Taxonomy" id="1544735"/>
    <lineage>
        <taxon>Bacteria</taxon>
        <taxon>Bacillati</taxon>
        <taxon>Actinomycetota</taxon>
        <taxon>Actinomycetes</taxon>
        <taxon>Micromonosporales</taxon>
        <taxon>Micromonosporaceae</taxon>
        <taxon>Plantactinospora</taxon>
    </lineage>
</organism>
<dbReference type="RefSeq" id="WP_331216474.1">
    <property type="nucleotide sequence ID" value="NZ_JAZGQK010000020.1"/>
</dbReference>
<protein>
    <submittedName>
        <fullName evidence="4">Quinone oxidoreductase</fullName>
    </submittedName>
</protein>
<dbReference type="Gene3D" id="3.90.180.10">
    <property type="entry name" value="Medium-chain alcohol dehydrogenases, catalytic domain"/>
    <property type="match status" value="1"/>
</dbReference>
<keyword evidence="2" id="KW-0560">Oxidoreductase</keyword>